<evidence type="ECO:0000256" key="14">
    <source>
        <dbReference type="ARBA" id="ARBA00023204"/>
    </source>
</evidence>
<protein>
    <recommendedName>
        <fullName evidence="17">DNA 5'-3' helicase</fullName>
        <ecNumber evidence="17">5.6.2.3</ecNumber>
    </recommendedName>
</protein>
<dbReference type="InterPro" id="IPR014013">
    <property type="entry name" value="Helic_SF1/SF2_ATP-bd_DinG/Rad3"/>
</dbReference>
<dbReference type="GO" id="GO:0046872">
    <property type="term" value="F:metal ion binding"/>
    <property type="evidence" value="ECO:0007669"/>
    <property type="project" value="UniProtKB-KW"/>
</dbReference>
<evidence type="ECO:0000256" key="10">
    <source>
        <dbReference type="ARBA" id="ARBA00022840"/>
    </source>
</evidence>
<comment type="subcellular location">
    <subcellularLocation>
        <location evidence="2">Nucleus</location>
    </subcellularLocation>
</comment>
<dbReference type="InterPro" id="IPR010643">
    <property type="entry name" value="HBB"/>
</dbReference>
<name>A0A2N5W8M5_9BASI</name>
<keyword evidence="13" id="KW-0238">DNA-binding</keyword>
<comment type="similarity">
    <text evidence="3">Belongs to the helicase family. RAD3/XPD subfamily.</text>
</comment>
<keyword evidence="12" id="KW-0411">Iron-sulfur</keyword>
<evidence type="ECO:0000256" key="15">
    <source>
        <dbReference type="ARBA" id="ARBA00023235"/>
    </source>
</evidence>
<dbReference type="InterPro" id="IPR027417">
    <property type="entry name" value="P-loop_NTPase"/>
</dbReference>
<keyword evidence="10" id="KW-0067">ATP-binding</keyword>
<keyword evidence="15" id="KW-0413">Isomerase</keyword>
<dbReference type="GO" id="GO:0000112">
    <property type="term" value="C:nucleotide-excision repair factor 3 complex"/>
    <property type="evidence" value="ECO:0007669"/>
    <property type="project" value="UniProtKB-ARBA"/>
</dbReference>
<dbReference type="GO" id="GO:0043139">
    <property type="term" value="F:5'-3' DNA helicase activity"/>
    <property type="evidence" value="ECO:0007669"/>
    <property type="project" value="UniProtKB-EC"/>
</dbReference>
<keyword evidence="16" id="KW-0539">Nucleus</keyword>
<dbReference type="PROSITE" id="PS51193">
    <property type="entry name" value="HELICASE_ATP_BIND_2"/>
    <property type="match status" value="1"/>
</dbReference>
<dbReference type="FunFam" id="3.40.50.300:FF:000128">
    <property type="entry name" value="Putative DNA repair helicase RAD3"/>
    <property type="match status" value="1"/>
</dbReference>
<dbReference type="SMART" id="SM00488">
    <property type="entry name" value="DEXDc2"/>
    <property type="match status" value="1"/>
</dbReference>
<evidence type="ECO:0000313" key="20">
    <source>
        <dbReference type="EMBL" id="PLW58600.1"/>
    </source>
</evidence>
<keyword evidence="7" id="KW-0227">DNA damage</keyword>
<feature type="domain" description="Helicase ATP-binding" evidence="19">
    <location>
        <begin position="124"/>
        <end position="413"/>
    </location>
</feature>
<dbReference type="Pfam" id="PF13307">
    <property type="entry name" value="Helicase_C_2"/>
    <property type="match status" value="1"/>
</dbReference>
<dbReference type="EC" id="5.6.2.3" evidence="17"/>
<dbReference type="InterPro" id="IPR045028">
    <property type="entry name" value="DinG/Rad3-like"/>
</dbReference>
<keyword evidence="8" id="KW-0378">Hydrolase</keyword>
<dbReference type="Pfam" id="PF06777">
    <property type="entry name" value="HBB"/>
    <property type="match status" value="1"/>
</dbReference>
<evidence type="ECO:0000256" key="2">
    <source>
        <dbReference type="ARBA" id="ARBA00004123"/>
    </source>
</evidence>
<evidence type="ECO:0000256" key="6">
    <source>
        <dbReference type="ARBA" id="ARBA00022741"/>
    </source>
</evidence>
<evidence type="ECO:0000256" key="12">
    <source>
        <dbReference type="ARBA" id="ARBA00023014"/>
    </source>
</evidence>
<dbReference type="InterPro" id="IPR006555">
    <property type="entry name" value="ATP-dep_Helicase_C"/>
</dbReference>
<organism evidence="20 21">
    <name type="scientific">Puccinia coronata f. sp. avenae</name>
    <dbReference type="NCBI Taxonomy" id="200324"/>
    <lineage>
        <taxon>Eukaryota</taxon>
        <taxon>Fungi</taxon>
        <taxon>Dikarya</taxon>
        <taxon>Basidiomycota</taxon>
        <taxon>Pucciniomycotina</taxon>
        <taxon>Pucciniomycetes</taxon>
        <taxon>Pucciniales</taxon>
        <taxon>Pucciniaceae</taxon>
        <taxon>Puccinia</taxon>
    </lineage>
</organism>
<dbReference type="GO" id="GO:0006366">
    <property type="term" value="P:transcription by RNA polymerase II"/>
    <property type="evidence" value="ECO:0007669"/>
    <property type="project" value="TreeGrafter"/>
</dbReference>
<sequence>MPFSFSLISDATSDASARSPHGSFPFLTATDAAILAEIIGRTARNTPTFNAILAAHNAVLDECQLDLPSRENQGLTGPHEENNNTTQQLLQLSPPSHLQNGLDDSRSSLDDASRTICANPLRTHPDSPPASTRPHVPRAMMHRQIQSTPNRMAQFTPVRSPSSPAKTISLLSLIVVYQLYYPERRKLVYCSRTVPEIEKALIELKRLMAYRATQHRLRAGLTDQSAPTNGYDFLGIGLTSRKNLCIHPQHVKDLTYINRKPLRFCADRLTSLIRTLELTELDQYNALQKVASFATLVATYKKGFLLILEPFETENATVPNPVFHLTCLDASLAIKPIFERFGSVIITSGTISPLEMYPKMLGFEATVQESYSMTLTRNYPLVVRNFGTILIKYCKIVPDGIVAFFPSYFYTESIVAAWHDMGILKEVWKYKLIFVETPDAVETSITLENYFRACDNGKGAVLLSIARGKVSEGIDFDHNYGRAVIMFGIPYQYTESWILKARLEFLRDNYRKNDYLTFDAMRHAAQCVGRVLRGKTDYGLMVFADKRFAKADKRANLAQMDQPVYH</sequence>
<dbReference type="SMART" id="SM00491">
    <property type="entry name" value="HELICc2"/>
    <property type="match status" value="1"/>
</dbReference>
<dbReference type="STRING" id="200324.A0A2N5W8M5"/>
<keyword evidence="21" id="KW-1185">Reference proteome</keyword>
<evidence type="ECO:0000259" key="19">
    <source>
        <dbReference type="PROSITE" id="PS51193"/>
    </source>
</evidence>
<keyword evidence="6" id="KW-0547">Nucleotide-binding</keyword>
<evidence type="ECO:0000256" key="3">
    <source>
        <dbReference type="ARBA" id="ARBA00009146"/>
    </source>
</evidence>
<keyword evidence="4" id="KW-0004">4Fe-4S</keyword>
<dbReference type="Gene3D" id="1.10.275.30">
    <property type="match status" value="1"/>
</dbReference>
<evidence type="ECO:0000256" key="9">
    <source>
        <dbReference type="ARBA" id="ARBA00022806"/>
    </source>
</evidence>
<dbReference type="Proteomes" id="UP000235388">
    <property type="component" value="Unassembled WGS sequence"/>
</dbReference>
<evidence type="ECO:0000256" key="11">
    <source>
        <dbReference type="ARBA" id="ARBA00023004"/>
    </source>
</evidence>
<evidence type="ECO:0000256" key="5">
    <source>
        <dbReference type="ARBA" id="ARBA00022723"/>
    </source>
</evidence>
<comment type="cofactor">
    <cofactor evidence="1">
        <name>[4Fe-4S] cluster</name>
        <dbReference type="ChEBI" id="CHEBI:49883"/>
    </cofactor>
</comment>
<evidence type="ECO:0000256" key="4">
    <source>
        <dbReference type="ARBA" id="ARBA00022485"/>
    </source>
</evidence>
<dbReference type="NCBIfam" id="TIGR00604">
    <property type="entry name" value="rad3"/>
    <property type="match status" value="1"/>
</dbReference>
<dbReference type="InterPro" id="IPR013020">
    <property type="entry name" value="Rad3/Chl1-like"/>
</dbReference>
<dbReference type="InterPro" id="IPR006554">
    <property type="entry name" value="Helicase-like_DEXD_c2"/>
</dbReference>
<evidence type="ECO:0000256" key="17">
    <source>
        <dbReference type="ARBA" id="ARBA00044969"/>
    </source>
</evidence>
<dbReference type="PANTHER" id="PTHR11472:SF1">
    <property type="entry name" value="GENERAL TRANSCRIPTION AND DNA REPAIR FACTOR IIH HELICASE SUBUNIT XPD"/>
    <property type="match status" value="1"/>
</dbReference>
<evidence type="ECO:0000313" key="21">
    <source>
        <dbReference type="Proteomes" id="UP000235388"/>
    </source>
</evidence>
<dbReference type="GO" id="GO:0045951">
    <property type="term" value="P:positive regulation of mitotic recombination"/>
    <property type="evidence" value="ECO:0007669"/>
    <property type="project" value="TreeGrafter"/>
</dbReference>
<dbReference type="EMBL" id="PGCJ01000002">
    <property type="protein sequence ID" value="PLW58600.1"/>
    <property type="molecule type" value="Genomic_DNA"/>
</dbReference>
<gene>
    <name evidence="20" type="ORF">PCANC_00133</name>
</gene>
<dbReference type="GO" id="GO:0051539">
    <property type="term" value="F:4 iron, 4 sulfur cluster binding"/>
    <property type="evidence" value="ECO:0007669"/>
    <property type="project" value="UniProtKB-KW"/>
</dbReference>
<reference evidence="20 21" key="1">
    <citation type="submission" date="2017-11" db="EMBL/GenBank/DDBJ databases">
        <title>De novo assembly and phasing of dikaryotic genomes from two isolates of Puccinia coronata f. sp. avenae, the causal agent of oat crown rust.</title>
        <authorList>
            <person name="Miller M.E."/>
            <person name="Zhang Y."/>
            <person name="Omidvar V."/>
            <person name="Sperschneider J."/>
            <person name="Schwessinger B."/>
            <person name="Raley C."/>
            <person name="Palmer J.M."/>
            <person name="Garnica D."/>
            <person name="Upadhyaya N."/>
            <person name="Rathjen J."/>
            <person name="Taylor J.M."/>
            <person name="Park R.F."/>
            <person name="Dodds P.N."/>
            <person name="Hirsch C.D."/>
            <person name="Kianian S.F."/>
            <person name="Figueroa M."/>
        </authorList>
    </citation>
    <scope>NUCLEOTIDE SEQUENCE [LARGE SCALE GENOMIC DNA]</scope>
    <source>
        <strain evidence="20">12NC29</strain>
    </source>
</reference>
<dbReference type="GO" id="GO:0005524">
    <property type="term" value="F:ATP binding"/>
    <property type="evidence" value="ECO:0007669"/>
    <property type="project" value="UniProtKB-KW"/>
</dbReference>
<evidence type="ECO:0000256" key="16">
    <source>
        <dbReference type="ARBA" id="ARBA00023242"/>
    </source>
</evidence>
<dbReference type="FunFam" id="3.40.50.300:FF:000135">
    <property type="entry name" value="DNA repair helicase RAD3, putative"/>
    <property type="match status" value="1"/>
</dbReference>
<evidence type="ECO:0000256" key="1">
    <source>
        <dbReference type="ARBA" id="ARBA00001966"/>
    </source>
</evidence>
<keyword evidence="11" id="KW-0408">Iron</keyword>
<dbReference type="PANTHER" id="PTHR11472">
    <property type="entry name" value="DNA REPAIR DEAD HELICASE RAD3/XP-D SUBFAMILY MEMBER"/>
    <property type="match status" value="1"/>
</dbReference>
<dbReference type="GO" id="GO:0006281">
    <property type="term" value="P:DNA repair"/>
    <property type="evidence" value="ECO:0007669"/>
    <property type="project" value="UniProtKB-KW"/>
</dbReference>
<evidence type="ECO:0000256" key="8">
    <source>
        <dbReference type="ARBA" id="ARBA00022801"/>
    </source>
</evidence>
<dbReference type="Gene3D" id="3.40.50.300">
    <property type="entry name" value="P-loop containing nucleotide triphosphate hydrolases"/>
    <property type="match status" value="2"/>
</dbReference>
<evidence type="ECO:0000256" key="18">
    <source>
        <dbReference type="ARBA" id="ARBA00048954"/>
    </source>
</evidence>
<keyword evidence="9" id="KW-0347">Helicase</keyword>
<keyword evidence="14" id="KW-0234">DNA repair</keyword>
<dbReference type="GO" id="GO:0016818">
    <property type="term" value="F:hydrolase activity, acting on acid anhydrides, in phosphorus-containing anhydrides"/>
    <property type="evidence" value="ECO:0007669"/>
    <property type="project" value="InterPro"/>
</dbReference>
<dbReference type="GO" id="GO:0003684">
    <property type="term" value="F:damaged DNA binding"/>
    <property type="evidence" value="ECO:0007669"/>
    <property type="project" value="TreeGrafter"/>
</dbReference>
<comment type="caution">
    <text evidence="20">The sequence shown here is derived from an EMBL/GenBank/DDBJ whole genome shotgun (WGS) entry which is preliminary data.</text>
</comment>
<keyword evidence="5" id="KW-0479">Metal-binding</keyword>
<dbReference type="AlphaFoldDB" id="A0A2N5W8M5"/>
<evidence type="ECO:0000256" key="7">
    <source>
        <dbReference type="ARBA" id="ARBA00022763"/>
    </source>
</evidence>
<dbReference type="CDD" id="cd18788">
    <property type="entry name" value="SF2_C_XPD"/>
    <property type="match status" value="1"/>
</dbReference>
<evidence type="ECO:0000256" key="13">
    <source>
        <dbReference type="ARBA" id="ARBA00023125"/>
    </source>
</evidence>
<proteinExistence type="inferred from homology"/>
<accession>A0A2N5W8M5</accession>
<dbReference type="OrthoDB" id="272481at2759"/>
<comment type="catalytic activity">
    <reaction evidence="18">
        <text>ATP + H2O = ADP + phosphate + H(+)</text>
        <dbReference type="Rhea" id="RHEA:13065"/>
        <dbReference type="ChEBI" id="CHEBI:15377"/>
        <dbReference type="ChEBI" id="CHEBI:15378"/>
        <dbReference type="ChEBI" id="CHEBI:30616"/>
        <dbReference type="ChEBI" id="CHEBI:43474"/>
        <dbReference type="ChEBI" id="CHEBI:456216"/>
        <dbReference type="EC" id="5.6.2.3"/>
    </reaction>
</comment>